<dbReference type="Proteomes" id="UP000201248">
    <property type="component" value="Segment"/>
</dbReference>
<dbReference type="GeneID" id="29124711"/>
<dbReference type="OrthoDB" id="37843at10239"/>
<proteinExistence type="predicted"/>
<evidence type="ECO:0000313" key="3">
    <source>
        <dbReference type="Proteomes" id="UP000201248"/>
    </source>
</evidence>
<feature type="region of interest" description="Disordered" evidence="1">
    <location>
        <begin position="114"/>
        <end position="134"/>
    </location>
</feature>
<dbReference type="KEGG" id="vg:29124711"/>
<feature type="compositionally biased region" description="Basic and acidic residues" evidence="1">
    <location>
        <begin position="114"/>
        <end position="125"/>
    </location>
</feature>
<sequence length="134" mass="15280">MKHNITGRGYGIMHDVRVTERKSLTATRGTALSKNLGHTGAELNQMDANIREAANENNWHVDGKLDCYDPDTNWREYYADREMKELNNTQFRAPKLTTVPVRTVDTKSPQRIARETAAAKREKAAAKLARRRAR</sequence>
<protein>
    <submittedName>
        <fullName evidence="2">Uncharacterized protein</fullName>
    </submittedName>
</protein>
<organism evidence="2 3">
    <name type="scientific">Gordonia phage Hotorobo</name>
    <dbReference type="NCBI Taxonomy" id="1821554"/>
    <lineage>
        <taxon>Viruses</taxon>
        <taxon>Duplodnaviria</taxon>
        <taxon>Heunggongvirae</taxon>
        <taxon>Uroviricota</taxon>
        <taxon>Caudoviricetes</taxon>
        <taxon>Montyvirus</taxon>
        <taxon>Montyvirus monty</taxon>
    </lineage>
</organism>
<evidence type="ECO:0000256" key="1">
    <source>
        <dbReference type="SAM" id="MobiDB-lite"/>
    </source>
</evidence>
<evidence type="ECO:0000313" key="2">
    <source>
        <dbReference type="EMBL" id="AMS02401.1"/>
    </source>
</evidence>
<reference evidence="3" key="1">
    <citation type="submission" date="2016-06" db="EMBL/GenBank/DDBJ databases">
        <authorList>
            <person name="Kjaerup R.B."/>
            <person name="Dalgaard T.S."/>
            <person name="Juul-Madsen H.R."/>
        </authorList>
    </citation>
    <scope>NUCLEOTIDE SEQUENCE [LARGE SCALE GENOMIC DNA]</scope>
</reference>
<dbReference type="EMBL" id="KU963245">
    <property type="protein sequence ID" value="AMS02401.1"/>
    <property type="molecule type" value="Genomic_DNA"/>
</dbReference>
<gene>
    <name evidence="2" type="primary">109</name>
    <name evidence="2" type="ORF">SEA_HOTOROBO_109</name>
</gene>
<dbReference type="RefSeq" id="YP_009301059.1">
    <property type="nucleotide sequence ID" value="NC_031229.1"/>
</dbReference>
<accession>A0A142K8G8</accession>
<name>A0A142K8G8_9CAUD</name>